<protein>
    <submittedName>
        <fullName evidence="1">Uncharacterized protein</fullName>
    </submittedName>
</protein>
<dbReference type="EMBL" id="ATBP01001445">
    <property type="protein sequence ID" value="ETR67315.1"/>
    <property type="molecule type" value="Genomic_DNA"/>
</dbReference>
<accession>A0A1V1NXQ3</accession>
<sequence>MKPKLSAKSCEILKELRSFRRLHIKQWMYSSLQTEPLNVDIFNDCQISRKQYYIRFLRMKGIQRMLQSIEDQYDR</sequence>
<gene>
    <name evidence="1" type="ORF">OMM_11736</name>
</gene>
<proteinExistence type="predicted"/>
<evidence type="ECO:0000313" key="2">
    <source>
        <dbReference type="Proteomes" id="UP000189670"/>
    </source>
</evidence>
<dbReference type="Proteomes" id="UP000189670">
    <property type="component" value="Unassembled WGS sequence"/>
</dbReference>
<organism evidence="1 2">
    <name type="scientific">Candidatus Magnetoglobus multicellularis str. Araruama</name>
    <dbReference type="NCBI Taxonomy" id="890399"/>
    <lineage>
        <taxon>Bacteria</taxon>
        <taxon>Pseudomonadati</taxon>
        <taxon>Thermodesulfobacteriota</taxon>
        <taxon>Desulfobacteria</taxon>
        <taxon>Desulfobacterales</taxon>
        <taxon>Desulfobacteraceae</taxon>
        <taxon>Candidatus Magnetoglobus</taxon>
    </lineage>
</organism>
<comment type="caution">
    <text evidence="1">The sequence shown here is derived from an EMBL/GenBank/DDBJ whole genome shotgun (WGS) entry which is preliminary data.</text>
</comment>
<dbReference type="AlphaFoldDB" id="A0A1V1NXQ3"/>
<reference evidence="2" key="1">
    <citation type="submission" date="2012-11" db="EMBL/GenBank/DDBJ databases">
        <authorList>
            <person name="Lucero-Rivera Y.E."/>
            <person name="Tovar-Ramirez D."/>
        </authorList>
    </citation>
    <scope>NUCLEOTIDE SEQUENCE [LARGE SCALE GENOMIC DNA]</scope>
    <source>
        <strain evidence="2">Araruama</strain>
    </source>
</reference>
<evidence type="ECO:0000313" key="1">
    <source>
        <dbReference type="EMBL" id="ETR67315.1"/>
    </source>
</evidence>
<name>A0A1V1NXQ3_9BACT</name>